<reference evidence="1" key="1">
    <citation type="submission" date="2020-03" db="EMBL/GenBank/DDBJ databases">
        <title>The deep terrestrial virosphere.</title>
        <authorList>
            <person name="Holmfeldt K."/>
            <person name="Nilsson E."/>
            <person name="Simone D."/>
            <person name="Lopez-Fernandez M."/>
            <person name="Wu X."/>
            <person name="de Brujin I."/>
            <person name="Lundin D."/>
            <person name="Andersson A."/>
            <person name="Bertilsson S."/>
            <person name="Dopson M."/>
        </authorList>
    </citation>
    <scope>NUCLEOTIDE SEQUENCE</scope>
    <source>
        <strain evidence="1">MM415B03118</strain>
    </source>
</reference>
<accession>A0A6M3KXB8</accession>
<dbReference type="EMBL" id="MT142661">
    <property type="protein sequence ID" value="QJA86823.1"/>
    <property type="molecule type" value="Genomic_DNA"/>
</dbReference>
<protein>
    <submittedName>
        <fullName evidence="1">Uncharacterized protein</fullName>
    </submittedName>
</protein>
<gene>
    <name evidence="1" type="ORF">MM415B03118_0009</name>
</gene>
<sequence>MILGFKEQFVKKIKSGYKIHTIRADKHGRWKEGNTIHFATGVRTKMYKQFGGGVCRGVQKIKISYKCVRGITVWIDDKVLAQTVELQRLARNDGFNSLAEFVKWFNKDFEGKIIHWTKYRY</sequence>
<name>A0A6M3KXB8_9ZZZZ</name>
<evidence type="ECO:0000313" key="1">
    <source>
        <dbReference type="EMBL" id="QJA86823.1"/>
    </source>
</evidence>
<organism evidence="1">
    <name type="scientific">viral metagenome</name>
    <dbReference type="NCBI Taxonomy" id="1070528"/>
    <lineage>
        <taxon>unclassified sequences</taxon>
        <taxon>metagenomes</taxon>
        <taxon>organismal metagenomes</taxon>
    </lineage>
</organism>
<dbReference type="AlphaFoldDB" id="A0A6M3KXB8"/>
<proteinExistence type="predicted"/>